<sequence length="114" mass="12919">MPRKPNKEVLCDNCGSSNEAKHIYSAQKAFVGRKIVDLLETITQKTLPINLGLKVCFLCASTMMSTVGVIERTQKLVEKFLAMPLKKPRTSGHRKRRTMICWMLSLVIIKKTIL</sequence>
<reference evidence="1" key="1">
    <citation type="submission" date="2025-08" db="UniProtKB">
        <authorList>
            <consortium name="RefSeq"/>
        </authorList>
    </citation>
    <scope>IDENTIFICATION</scope>
</reference>
<organism evidence="1">
    <name type="scientific">Drosophila rhopaloa</name>
    <name type="common">Fruit fly</name>
    <dbReference type="NCBI Taxonomy" id="1041015"/>
    <lineage>
        <taxon>Eukaryota</taxon>
        <taxon>Metazoa</taxon>
        <taxon>Ecdysozoa</taxon>
        <taxon>Arthropoda</taxon>
        <taxon>Hexapoda</taxon>
        <taxon>Insecta</taxon>
        <taxon>Pterygota</taxon>
        <taxon>Neoptera</taxon>
        <taxon>Endopterygota</taxon>
        <taxon>Diptera</taxon>
        <taxon>Brachycera</taxon>
        <taxon>Muscomorpha</taxon>
        <taxon>Ephydroidea</taxon>
        <taxon>Drosophilidae</taxon>
        <taxon>Drosophila</taxon>
        <taxon>Sophophora</taxon>
    </lineage>
</organism>
<dbReference type="AlphaFoldDB" id="A0A6P4F124"/>
<dbReference type="OrthoDB" id="6077919at2759"/>
<dbReference type="RefSeq" id="XP_016984117.2">
    <property type="nucleotide sequence ID" value="XM_017128628.2"/>
</dbReference>
<proteinExistence type="predicted"/>
<accession>A0A6P4F124</accession>
<name>A0A6P4F124_DRORH</name>
<gene>
    <name evidence="1" type="primary">LOC108048140</name>
</gene>
<protein>
    <submittedName>
        <fullName evidence="1">Zinc finger protein CG2199-like</fullName>
    </submittedName>
</protein>
<dbReference type="GeneID" id="108048140"/>
<dbReference type="RefSeq" id="XP_016984117.1">
    <property type="nucleotide sequence ID" value="XM_017128628.1"/>
</dbReference>
<evidence type="ECO:0000313" key="1">
    <source>
        <dbReference type="RefSeq" id="XP_016984117.1"/>
    </source>
</evidence>